<organism evidence="1 2">
    <name type="scientific">Kocuria rosea subsp. polaris</name>
    <dbReference type="NCBI Taxonomy" id="136273"/>
    <lineage>
        <taxon>Bacteria</taxon>
        <taxon>Bacillati</taxon>
        <taxon>Actinomycetota</taxon>
        <taxon>Actinomycetes</taxon>
        <taxon>Micrococcales</taxon>
        <taxon>Micrococcaceae</taxon>
        <taxon>Kocuria</taxon>
    </lineage>
</organism>
<name>A0A0A6VUE7_KOCRO</name>
<gene>
    <name evidence="1" type="ORF">GY22_02180</name>
</gene>
<dbReference type="GO" id="GO:0016301">
    <property type="term" value="F:kinase activity"/>
    <property type="evidence" value="ECO:0007669"/>
    <property type="project" value="UniProtKB-KW"/>
</dbReference>
<keyword evidence="1" id="KW-0418">Kinase</keyword>
<evidence type="ECO:0000313" key="1">
    <source>
        <dbReference type="EMBL" id="KHD98530.1"/>
    </source>
</evidence>
<dbReference type="SUPFAM" id="SSF117396">
    <property type="entry name" value="TM1631-like"/>
    <property type="match status" value="1"/>
</dbReference>
<keyword evidence="1" id="KW-0808">Transferase</keyword>
<reference evidence="1 2" key="1">
    <citation type="journal article" date="2003" name="Int. J. Syst. Evol. Microbiol.">
        <title>Kocuria polaris sp. nov., an orange-pigmented psychrophilic bacterium isolated from an Antarctic cyanobacterial mat sample.</title>
        <authorList>
            <person name="Reddy G.S."/>
            <person name="Prakash J.S."/>
            <person name="Prabahar V."/>
            <person name="Matsumoto G.I."/>
            <person name="Stackebrandt E."/>
            <person name="Shivaji S."/>
        </authorList>
    </citation>
    <scope>NUCLEOTIDE SEQUENCE [LARGE SCALE GENOMIC DNA]</scope>
    <source>
        <strain evidence="1 2">CMS 76or</strain>
    </source>
</reference>
<protein>
    <submittedName>
        <fullName evidence="1">Sensor histidine kinase</fullName>
    </submittedName>
</protein>
<comment type="caution">
    <text evidence="1">The sequence shown here is derived from an EMBL/GenBank/DDBJ whole genome shotgun (WGS) entry which is preliminary data.</text>
</comment>
<dbReference type="RefSeq" id="WP_035923927.1">
    <property type="nucleotide sequence ID" value="NZ_JSUH01000002.1"/>
</dbReference>
<dbReference type="InterPro" id="IPR036520">
    <property type="entry name" value="UPF0759_sf"/>
</dbReference>
<proteinExistence type="predicted"/>
<dbReference type="EMBL" id="JSUH01000002">
    <property type="protein sequence ID" value="KHD98530.1"/>
    <property type="molecule type" value="Genomic_DNA"/>
</dbReference>
<evidence type="ECO:0000313" key="2">
    <source>
        <dbReference type="Proteomes" id="UP000030466"/>
    </source>
</evidence>
<dbReference type="Proteomes" id="UP000030466">
    <property type="component" value="Unassembled WGS sequence"/>
</dbReference>
<accession>A0A0A6VUE7</accession>
<dbReference type="PANTHER" id="PTHR30348">
    <property type="entry name" value="UNCHARACTERIZED PROTEIN YECE"/>
    <property type="match status" value="1"/>
</dbReference>
<sequence>MGWHIGTSGWSYDHWEHVLYPPGTAPAKRLEIYTRAFSTVELNASFYRWPRSSTFAGWNRRLPEGFRMTVKAPRGLTHAKKLYAPETWSRRIAESWHELRDRRGVLLVQLAPAQARDDARLDWFLAGLPDWLPVAVEFRHDSWVHPEVFELLRRHGAAYCVMSGAGLPCVLEATAPFVYVRFHGPDHHHLYAGSYSDEDLAWWADRIREWHHGGREVYAYFNNDGDGHAVRNALTLRRHLEGG</sequence>
<dbReference type="Pfam" id="PF01904">
    <property type="entry name" value="DUF72"/>
    <property type="match status" value="1"/>
</dbReference>
<dbReference type="PANTHER" id="PTHR30348:SF4">
    <property type="entry name" value="DUF72 DOMAIN-CONTAINING PROTEIN"/>
    <property type="match status" value="1"/>
</dbReference>
<dbReference type="Gene3D" id="3.20.20.410">
    <property type="entry name" value="Protein of unknown function UPF0759"/>
    <property type="match status" value="1"/>
</dbReference>
<keyword evidence="2" id="KW-1185">Reference proteome</keyword>
<dbReference type="InterPro" id="IPR002763">
    <property type="entry name" value="DUF72"/>
</dbReference>
<dbReference type="OrthoDB" id="9780310at2"/>
<dbReference type="AlphaFoldDB" id="A0A0A6VUE7"/>